<sequence>MAKRERTAKVLQEELSRRIHRIDEIAEDGARLQVPLPQAHARDARGRNWDIKRIDRATGYERAIRAVIDGLRDEFDLAESTGGTGRPAPANPFD</sequence>
<dbReference type="Proteomes" id="UP000004277">
    <property type="component" value="Unassembled WGS sequence"/>
</dbReference>
<organism evidence="1 2">
    <name type="scientific">Imbroritus primus</name>
    <dbReference type="NCBI Taxonomy" id="3058603"/>
    <lineage>
        <taxon>Bacteria</taxon>
        <taxon>Pseudomonadati</taxon>
        <taxon>Pseudomonadota</taxon>
        <taxon>Betaproteobacteria</taxon>
        <taxon>Burkholderiales</taxon>
        <taxon>Burkholderiaceae</taxon>
        <taxon>Imbroritus</taxon>
    </lineage>
</organism>
<keyword evidence="2" id="KW-1185">Reference proteome</keyword>
<reference evidence="1" key="1">
    <citation type="submission" date="2019-05" db="EMBL/GenBank/DDBJ databases">
        <title>Revised genome assembly of Burkholderiaceae (previously Ralstonia) sp. PBA.</title>
        <authorList>
            <person name="Gan H.M."/>
        </authorList>
    </citation>
    <scope>NUCLEOTIDE SEQUENCE</scope>
    <source>
        <strain evidence="1">PBA</strain>
    </source>
</reference>
<name>A0ACD3SR60_9BURK</name>
<gene>
    <name evidence="1" type="ORF">MW7_008175</name>
</gene>
<evidence type="ECO:0000313" key="1">
    <source>
        <dbReference type="EMBL" id="TMS58678.1"/>
    </source>
</evidence>
<accession>A0ACD3SR60</accession>
<evidence type="ECO:0000313" key="2">
    <source>
        <dbReference type="Proteomes" id="UP000004277"/>
    </source>
</evidence>
<proteinExistence type="predicted"/>
<dbReference type="EMBL" id="AKCV02000015">
    <property type="protein sequence ID" value="TMS58678.1"/>
    <property type="molecule type" value="Genomic_DNA"/>
</dbReference>
<protein>
    <submittedName>
        <fullName evidence="1">Uncharacterized protein</fullName>
    </submittedName>
</protein>
<comment type="caution">
    <text evidence="1">The sequence shown here is derived from an EMBL/GenBank/DDBJ whole genome shotgun (WGS) entry which is preliminary data.</text>
</comment>